<sequence>MANTNKNGLETIYFIQVFLQDEKGDTVFCFLGTDTVDDDKESGDSRLGQLRLYSFDDSLKDDLKNRDTTIAFFSKAVFFTDKTVAEEIVDQHIKSIPHNAQKKPPVVARIKRYDDMPLQVMERIGLSNRFIKQTIHVGDHNIGYRLTIR</sequence>
<dbReference type="AlphaFoldDB" id="A0A845DBG3"/>
<reference evidence="1 2" key="1">
    <citation type="submission" date="2019-09" db="EMBL/GenBank/DDBJ databases">
        <title>Characterisation of the sponge microbiome using genome-centric metagenomics.</title>
        <authorList>
            <person name="Engelberts J.P."/>
            <person name="Robbins S.J."/>
            <person name="De Goeij J.M."/>
            <person name="Aranda M."/>
            <person name="Bell S.C."/>
            <person name="Webster N.S."/>
        </authorList>
    </citation>
    <scope>NUCLEOTIDE SEQUENCE [LARGE SCALE GENOMIC DNA]</scope>
    <source>
        <strain evidence="1">SB0662_bin_43</strain>
    </source>
</reference>
<gene>
    <name evidence="1" type="ORF">F4X82_02645</name>
</gene>
<proteinExistence type="predicted"/>
<organism evidence="1 2">
    <name type="scientific">Candidatus Spechtbacteria bacterium SB0662_bin_43</name>
    <dbReference type="NCBI Taxonomy" id="2604897"/>
    <lineage>
        <taxon>Bacteria</taxon>
        <taxon>Candidatus Spechtiibacteriota</taxon>
    </lineage>
</organism>
<evidence type="ECO:0000313" key="1">
    <source>
        <dbReference type="EMBL" id="MYE38388.1"/>
    </source>
</evidence>
<accession>A0A845DBG3</accession>
<dbReference type="EMBL" id="VXOY01000021">
    <property type="protein sequence ID" value="MYE38388.1"/>
    <property type="molecule type" value="Genomic_DNA"/>
</dbReference>
<dbReference type="Proteomes" id="UP000449092">
    <property type="component" value="Unassembled WGS sequence"/>
</dbReference>
<evidence type="ECO:0000313" key="2">
    <source>
        <dbReference type="Proteomes" id="UP000449092"/>
    </source>
</evidence>
<name>A0A845DBG3_9BACT</name>
<protein>
    <submittedName>
        <fullName evidence="1">Uncharacterized protein</fullName>
    </submittedName>
</protein>
<comment type="caution">
    <text evidence="1">The sequence shown here is derived from an EMBL/GenBank/DDBJ whole genome shotgun (WGS) entry which is preliminary data.</text>
</comment>